<reference evidence="13 14" key="1">
    <citation type="journal article" date="2010" name="J. Bacteriol.">
        <title>Completed genome sequence of the anaerobic iron-oxidizing bacterium Acidovorax ebreus strain TPSY.</title>
        <authorList>
            <person name="Byrne-Bailey K.G."/>
            <person name="Weber K.A."/>
            <person name="Chair A.H."/>
            <person name="Bose S."/>
            <person name="Knox T."/>
            <person name="Spanbauer T.L."/>
            <person name="Chertkov O."/>
            <person name="Coates J.D."/>
        </authorList>
    </citation>
    <scope>NUCLEOTIDE SEQUENCE [LARGE SCALE GENOMIC DNA]</scope>
    <source>
        <strain evidence="13 14">TPSY</strain>
    </source>
</reference>
<evidence type="ECO:0000256" key="10">
    <source>
        <dbReference type="ARBA" id="ARBA00030775"/>
    </source>
</evidence>
<keyword evidence="4" id="KW-0488">Methylation</keyword>
<evidence type="ECO:0000256" key="9">
    <source>
        <dbReference type="ARBA" id="ARBA00025772"/>
    </source>
</evidence>
<evidence type="ECO:0000256" key="1">
    <source>
        <dbReference type="ARBA" id="ARBA00004377"/>
    </source>
</evidence>
<evidence type="ECO:0000259" key="12">
    <source>
        <dbReference type="Pfam" id="PF12019"/>
    </source>
</evidence>
<dbReference type="SUPFAM" id="SSF54523">
    <property type="entry name" value="Pili subunits"/>
    <property type="match status" value="1"/>
</dbReference>
<dbReference type="InterPro" id="IPR045584">
    <property type="entry name" value="Pilin-like"/>
</dbReference>
<keyword evidence="7 11" id="KW-1133">Transmembrane helix</keyword>
<protein>
    <recommendedName>
        <fullName evidence="2">Type II secretion system protein H</fullName>
    </recommendedName>
    <alternativeName>
        <fullName evidence="10">General secretion pathway protein H</fullName>
    </alternativeName>
</protein>
<comment type="similarity">
    <text evidence="9">Belongs to the GSP H family.</text>
</comment>
<evidence type="ECO:0000256" key="11">
    <source>
        <dbReference type="SAM" id="Phobius"/>
    </source>
</evidence>
<evidence type="ECO:0000256" key="7">
    <source>
        <dbReference type="ARBA" id="ARBA00022989"/>
    </source>
</evidence>
<name>A0A9J9UB09_ACIET</name>
<evidence type="ECO:0000313" key="13">
    <source>
        <dbReference type="EMBL" id="ACM33969.1"/>
    </source>
</evidence>
<organism evidence="13 14">
    <name type="scientific">Acidovorax ebreus (strain TPSY)</name>
    <name type="common">Diaphorobacter sp. (strain TPSY)</name>
    <dbReference type="NCBI Taxonomy" id="535289"/>
    <lineage>
        <taxon>Bacteria</taxon>
        <taxon>Pseudomonadati</taxon>
        <taxon>Pseudomonadota</taxon>
        <taxon>Betaproteobacteria</taxon>
        <taxon>Burkholderiales</taxon>
        <taxon>Comamonadaceae</taxon>
        <taxon>Diaphorobacter</taxon>
    </lineage>
</organism>
<keyword evidence="5" id="KW-0997">Cell inner membrane</keyword>
<dbReference type="Pfam" id="PF12019">
    <property type="entry name" value="GspH"/>
    <property type="match status" value="1"/>
</dbReference>
<dbReference type="GO" id="GO:0015627">
    <property type="term" value="C:type II protein secretion system complex"/>
    <property type="evidence" value="ECO:0007669"/>
    <property type="project" value="InterPro"/>
</dbReference>
<dbReference type="NCBIfam" id="TIGR02532">
    <property type="entry name" value="IV_pilin_GFxxxE"/>
    <property type="match status" value="1"/>
</dbReference>
<dbReference type="KEGG" id="dia:Dtpsy_2534"/>
<dbReference type="AlphaFoldDB" id="A0A9J9UB09"/>
<dbReference type="GO" id="GO:0015628">
    <property type="term" value="P:protein secretion by the type II secretion system"/>
    <property type="evidence" value="ECO:0007669"/>
    <property type="project" value="InterPro"/>
</dbReference>
<dbReference type="Gene3D" id="3.30.700.10">
    <property type="entry name" value="Glycoprotein, Type 4 Pilin"/>
    <property type="match status" value="1"/>
</dbReference>
<comment type="subcellular location">
    <subcellularLocation>
        <location evidence="1">Cell inner membrane</location>
        <topology evidence="1">Single-pass membrane protein</topology>
    </subcellularLocation>
</comment>
<dbReference type="EMBL" id="CP001392">
    <property type="protein sequence ID" value="ACM33969.1"/>
    <property type="molecule type" value="Genomic_DNA"/>
</dbReference>
<keyword evidence="14" id="KW-1185">Reference proteome</keyword>
<evidence type="ECO:0000313" key="14">
    <source>
        <dbReference type="Proteomes" id="UP000000450"/>
    </source>
</evidence>
<evidence type="ECO:0000256" key="8">
    <source>
        <dbReference type="ARBA" id="ARBA00023136"/>
    </source>
</evidence>
<dbReference type="Pfam" id="PF07963">
    <property type="entry name" value="N_methyl"/>
    <property type="match status" value="1"/>
</dbReference>
<sequence>MGRMQPSRVSCLTPAHPGRRTSVRGFTVIELMVTVAVLAVLAALAAPSFNSIIERWRVRQAAEELQSTVYMARSEAIKRGGGIAIDAPGGWDQGWKITHTQAGATTDLQVSPAPTSLSITQSNGSTTLFVDRWGMLSETVGGASTTMDVLLHPAGKSTTDSSAIRLCIAGGGRIVQTKQGAACPP</sequence>
<gene>
    <name evidence="13" type="ordered locus">Dtpsy_2534</name>
</gene>
<dbReference type="Proteomes" id="UP000000450">
    <property type="component" value="Chromosome"/>
</dbReference>
<feature type="transmembrane region" description="Helical" evidence="11">
    <location>
        <begin position="28"/>
        <end position="49"/>
    </location>
</feature>
<proteinExistence type="inferred from homology"/>
<feature type="domain" description="General secretion pathway GspH" evidence="12">
    <location>
        <begin position="61"/>
        <end position="172"/>
    </location>
</feature>
<evidence type="ECO:0000256" key="5">
    <source>
        <dbReference type="ARBA" id="ARBA00022519"/>
    </source>
</evidence>
<keyword evidence="6 11" id="KW-0812">Transmembrane</keyword>
<keyword evidence="3" id="KW-1003">Cell membrane</keyword>
<dbReference type="GO" id="GO:0005886">
    <property type="term" value="C:plasma membrane"/>
    <property type="evidence" value="ECO:0007669"/>
    <property type="project" value="UniProtKB-SubCell"/>
</dbReference>
<dbReference type="InterPro" id="IPR022346">
    <property type="entry name" value="T2SS_GspH"/>
</dbReference>
<evidence type="ECO:0000256" key="2">
    <source>
        <dbReference type="ARBA" id="ARBA00021549"/>
    </source>
</evidence>
<evidence type="ECO:0000256" key="6">
    <source>
        <dbReference type="ARBA" id="ARBA00022692"/>
    </source>
</evidence>
<evidence type="ECO:0000256" key="4">
    <source>
        <dbReference type="ARBA" id="ARBA00022481"/>
    </source>
</evidence>
<dbReference type="InterPro" id="IPR012902">
    <property type="entry name" value="N_methyl_site"/>
</dbReference>
<keyword evidence="8 11" id="KW-0472">Membrane</keyword>
<evidence type="ECO:0000256" key="3">
    <source>
        <dbReference type="ARBA" id="ARBA00022475"/>
    </source>
</evidence>
<accession>A0A9J9UB09</accession>